<dbReference type="PANTHER" id="PTHR38537:SF13">
    <property type="entry name" value="JITTERBUG, ISOFORM N"/>
    <property type="match status" value="1"/>
</dbReference>
<evidence type="ECO:0000313" key="8">
    <source>
        <dbReference type="Proteomes" id="UP001153709"/>
    </source>
</evidence>
<protein>
    <recommendedName>
        <fullName evidence="6">Calponin-homology (CH) domain-containing protein</fullName>
    </recommendedName>
</protein>
<evidence type="ECO:0000313" key="7">
    <source>
        <dbReference type="EMBL" id="CAG9826223.1"/>
    </source>
</evidence>
<feature type="region of interest" description="Disordered" evidence="5">
    <location>
        <begin position="697"/>
        <end position="792"/>
    </location>
</feature>
<feature type="repeat" description="Filamin" evidence="4">
    <location>
        <begin position="913"/>
        <end position="997"/>
    </location>
</feature>
<feature type="repeat" description="Filamin" evidence="4">
    <location>
        <begin position="2613"/>
        <end position="2702"/>
    </location>
</feature>
<evidence type="ECO:0000256" key="5">
    <source>
        <dbReference type="SAM" id="MobiDB-lite"/>
    </source>
</evidence>
<dbReference type="InterPro" id="IPR001589">
    <property type="entry name" value="Actinin_actin-bd_CS"/>
</dbReference>
<feature type="repeat" description="Filamin" evidence="4">
    <location>
        <begin position="2357"/>
        <end position="2441"/>
    </location>
</feature>
<dbReference type="PROSITE" id="PS50194">
    <property type="entry name" value="FILAMIN_REPEAT"/>
    <property type="match status" value="20"/>
</dbReference>
<dbReference type="SMART" id="SM00557">
    <property type="entry name" value="IG_FLMN"/>
    <property type="match status" value="18"/>
</dbReference>
<feature type="repeat" description="Filamin" evidence="4">
    <location>
        <begin position="453"/>
        <end position="539"/>
    </location>
</feature>
<dbReference type="Pfam" id="PF05699">
    <property type="entry name" value="Dimer_Tnp_hAT"/>
    <property type="match status" value="1"/>
</dbReference>
<feature type="compositionally biased region" description="Polar residues" evidence="5">
    <location>
        <begin position="637"/>
        <end position="672"/>
    </location>
</feature>
<reference evidence="7" key="1">
    <citation type="submission" date="2022-01" db="EMBL/GenBank/DDBJ databases">
        <authorList>
            <person name="King R."/>
        </authorList>
    </citation>
    <scope>NUCLEOTIDE SEQUENCE</scope>
</reference>
<dbReference type="Gene3D" id="1.10.418.10">
    <property type="entry name" value="Calponin-like domain"/>
    <property type="match status" value="3"/>
</dbReference>
<dbReference type="GO" id="GO:0030036">
    <property type="term" value="P:actin cytoskeleton organization"/>
    <property type="evidence" value="ECO:0007669"/>
    <property type="project" value="InterPro"/>
</dbReference>
<evidence type="ECO:0000259" key="6">
    <source>
        <dbReference type="PROSITE" id="PS50021"/>
    </source>
</evidence>
<dbReference type="FunFam" id="1.10.418.10:FF:000068">
    <property type="entry name" value="Putative Filamin-A"/>
    <property type="match status" value="1"/>
</dbReference>
<accession>A0A9N9SNC3</accession>
<feature type="repeat" description="Filamin" evidence="4">
    <location>
        <begin position="1351"/>
        <end position="1448"/>
    </location>
</feature>
<dbReference type="Proteomes" id="UP001153709">
    <property type="component" value="Chromosome 1"/>
</dbReference>
<dbReference type="Pfam" id="PF00307">
    <property type="entry name" value="CH"/>
    <property type="match status" value="3"/>
</dbReference>
<dbReference type="CDD" id="cd21229">
    <property type="entry name" value="CH_jitterbug-like_rpt2"/>
    <property type="match status" value="1"/>
</dbReference>
<feature type="repeat" description="Filamin" evidence="4">
    <location>
        <begin position="1446"/>
        <end position="1539"/>
    </location>
</feature>
<evidence type="ECO:0000256" key="3">
    <source>
        <dbReference type="ARBA" id="ARBA00023203"/>
    </source>
</evidence>
<feature type="domain" description="Calponin-homology (CH)" evidence="6">
    <location>
        <begin position="34"/>
        <end position="147"/>
    </location>
</feature>
<dbReference type="SMART" id="SM00033">
    <property type="entry name" value="CH"/>
    <property type="match status" value="3"/>
</dbReference>
<dbReference type="CDD" id="cd21227">
    <property type="entry name" value="CH_jitterbug-like_rpt1"/>
    <property type="match status" value="1"/>
</dbReference>
<proteinExistence type="inferred from homology"/>
<feature type="repeat" description="Filamin" evidence="4">
    <location>
        <begin position="2500"/>
        <end position="2610"/>
    </location>
</feature>
<feature type="repeat" description="Filamin" evidence="4">
    <location>
        <begin position="1820"/>
        <end position="1897"/>
    </location>
</feature>
<dbReference type="OrthoDB" id="18740at2759"/>
<dbReference type="FunFam" id="1.10.418.10:FF:000078">
    <property type="entry name" value="Putative Filamin-A"/>
    <property type="match status" value="1"/>
</dbReference>
<feature type="repeat" description="Filamin" evidence="4">
    <location>
        <begin position="1987"/>
        <end position="2078"/>
    </location>
</feature>
<evidence type="ECO:0000256" key="2">
    <source>
        <dbReference type="ARBA" id="ARBA00022737"/>
    </source>
</evidence>
<feature type="repeat" description="Filamin" evidence="4">
    <location>
        <begin position="1550"/>
        <end position="1628"/>
    </location>
</feature>
<dbReference type="Pfam" id="PF14291">
    <property type="entry name" value="DUF4371"/>
    <property type="match status" value="1"/>
</dbReference>
<dbReference type="SUPFAM" id="SSF47576">
    <property type="entry name" value="Calponin-homology domain, CH-domain"/>
    <property type="match status" value="2"/>
</dbReference>
<dbReference type="EMBL" id="OU898276">
    <property type="protein sequence ID" value="CAG9826223.1"/>
    <property type="molecule type" value="Genomic_DNA"/>
</dbReference>
<dbReference type="Pfam" id="PF00630">
    <property type="entry name" value="Filamin"/>
    <property type="match status" value="18"/>
</dbReference>
<sequence length="2907" mass="315295">MEGKISHSGLLARSPEGHAARGMQIKGNEDLWVDIQANTFRNWVNEHLPQDLRVADLSRDLCTGTKVPLLSGVRLCLLVEALRKKPLKPSWNKRPANQHHYLENVTCALSAIEQDGIKLVNIGNTDIVNGNLKLILGLIWSLIVHYQIGRSKFPPRKLMLSWLQAVLPECKVSNLTTDWNSGVLLSALVDYCRPGLLPHWRKLDRSNEIENCRHAMNIAQKDLGIPAVLEPEYLASPWLDELSGMTYLSYFMKPGSPGFYATLRWVNSRLERPINNFTTDWNDGRVISEVIRSLGGSAAAPEKLRTDYAYWEQNQIQAIDAGRRLGVQPVLSAKDMADRNVEHLGVMAYAAHFQWVPERPPLHDLINVTLNSTSGRVGEPTYYQVTLLDSSLSYSQLSTEIRGPDNKIYLGSKLQQGKGNFVPSKVGMHEIIVQYEGEEVQAGHYFRVLPPLVEVAPPGMAPCALGSLVQVLVNATGAPRREDILVTAYSPSGRPLDCPLTVIDGTNSATFKPDEPGEWRIEITYQGKQIQGGPFTCSVFDPNGVQVSGIEGALPLIPHAIEVDCRGVGVPGEVVADIVHDKKSVHCHVEKIDNFHYRIHFTPKDAGKHRVYVYFNGYDVKGSPFMMRVGTQKRSKISSSPTSPYRASPTNRFNSPSPNLSTPTKNSSYTSYRQNASPLLDETHKFAQDYHMKSVSEKRLASSSPIYQDRTHSPSYNQRNHSPVYRTASPNFHPPSPSYRPNSPPIQGRDSPDFITSRKLNEKRYDFTNKMSSMRLEDSRSPSYLERSSPDVGFTSTSRYDKRVSENRVFTNSSSNGVDTTPIIKVSSLNDQSSSRRDSWDAIAKTKNILSDRSLESLANLTESQLDTEIRRRKAEEHSKFVLKEQSYQTNYNENYSSKKYSDSFGRNSPVYSRIRKEGGASSVKVQPVPDGVLGQPVEFEIDGSGAGSGDLEILVEGGRVTSSVKSLGGQRFRAAFTPHQALPHRVDIRFNGETVPVNFSAELDKTLSEHLTNATIFKGTSKTIQNDILDCMLEVYAEEILNEINEAPFLAVIADETTDVSMKFQMVIVFRYVKNGAPVERFWTFLLPEKHDAETLANTILNVLDPILKNNKNKLIAQSYDGAAVMSGIHGGVQTIIKRKYETAHFVHCYAHQLNLKGAVPLLKFIISNNLEDTLTETKKLIQILVTTPMTTAEAERSFSTLKRIKTFLRNSMCEDRLTALSTLSIEKKFIASIPNFNDKSKPCHKLHHVNANDWSLGSPWHVNIMSNNSALSVLGEATRLVPANSPAVFEIITPSSTPPSDLRVHVVAPSKRVVPARVIPGNRLGVHSVEFVPTEIGTHLIDVSVDGEKLPSGPLMAKVYDAGLIQVADVGGGVVGQPVQFRVDASQAGEGQLEISINEGEVPNHVQVVGGGRCLVSFTPDQAKPHLIDIKFNGETVRGCPFVCAVSDTSRVTLSLSHLELIPVNQPSSFHMGVAGGGAAELAVAVRGPVGELPVKVTGDIHSGFTAEFTPTQVGAHQISVDYNGRPVQGTPFIAKSFDSNKVTVGTVARGTVGRPVTFSVDASEAGEGNLEITISARGLNIPTQVHPQGNARFAVSFVPAEACDHVVNVAFNKRPVVGCPLIVNVGGSGTGPSVTLPGPGPVHRPSTLLINHPGRLEDIEVNVEVPIGPGGQAVPTQVQLLGNGQFRAEFVPRVVGEHRVNVTVSGVPTVGSPYAAKVYDVQAIKIKEAASGIVGKPVTFLVETSQAGPGNLEVTVNGGLVPTSAQAQGPHTYAISFTPREATVHSVDLRFNGQDVPGSPFKCAVSPAARILSLDTLDKVSVGKPCTFVVESPNPPTVEILGPARRALVTKVRPQENTVGKFEVTFTPIDVGDHSVEVRLQSGHIDGSPFLIKAYDANRVTVTDITDGIVGKPVSFSINASQAGAGNLEIIVAVGGRNVPNFVQSEGNARFKVNFKPTEAATHTLSVRFNGQPVPGSPFNCKVSPGNTQPRVPVSGSGIELAAVGHPAEIKIEGVTGGEPQVLATAPNGKTIPTKLIVNGDTYIARFIPESVGRHSIAILINDQHVIGSPFSCNVYDVNKVIVTGLPERKGDLNRSINELSLKDAPKPAEVGKPVTFSVDAAQAGEGTLELVVSTQHTTIKAEVVACARGLYDVTFVPLTAEDHYVNITFNDMTVVGSPFHCGVIESTQYFQIGATAYIDLPSDNHKIEISDPNNHHVKYVVNNYKGEFNLTQTGTYRVNILRDNEVVATRTFHVFDTTKIDIINAPEAICHRPSAIGINMNRVGPGKLTAAVKVGNRDVSHSVRQSPTNANMWEVIFHPVQAAPHRITLFYNGVPKFGVLEIPVKGPGSEPWAGGLGLYQAKVGKVNSFQIETQGRSAREFDVVVSGPTGSAVPVRCYQTKTGKLQAEFTSREIGAHKVEVLHQGKHLVGSPFVCQAFDPDNVKITDVPTSQGNVGDKVYFNSKVMFLPTLAGLYQVAITYGGIPVKGSPLALGVGPVGPTPPPRAVGKGLEFGRVGERSSFTVSSVVQPRVSVEAVEGNIDVQVQSHKPGEYQVSYIPKWVGTYDVIISIGPNDLSGEGLSPGEHEFDIRFANYPLPEAPSSIICLGDQVVLTGRGLAHAQCGEAAAFTIDGSKASIGNPEVTLHAADNNIPVPVMISLAGDKIWKAAYTVSIPGNYLLSVLWAGRPVKGCPLVVEAKGGADASKVLCSGEGLRQGVVGREIRSWIDTRRAGPGELTAHCAGPRKVAYCELYDHGDATFTLNVKPQEPGRHALTIKYAGQHVPGSPFTLRVAGAPDASKVRVYGPGIEHGVLATFQSRFICDTRGAGAGQLTVRVRGPKGAFRVEMQRESQKDRTILCKYDPTEPGDYRVEVKWAGELVPGSPFHVMIFDTQEELRRYINTL</sequence>
<dbReference type="InterPro" id="IPR008906">
    <property type="entry name" value="HATC_C_dom"/>
</dbReference>
<dbReference type="SUPFAM" id="SSF81296">
    <property type="entry name" value="E set domains"/>
    <property type="match status" value="18"/>
</dbReference>
<dbReference type="FunFam" id="2.60.40.10:FF:001473">
    <property type="entry name" value="Jitterbug, isoform C"/>
    <property type="match status" value="2"/>
</dbReference>
<dbReference type="GO" id="GO:0046983">
    <property type="term" value="F:protein dimerization activity"/>
    <property type="evidence" value="ECO:0007669"/>
    <property type="project" value="InterPro"/>
</dbReference>
<feature type="repeat" description="Filamin" evidence="4">
    <location>
        <begin position="1902"/>
        <end position="1986"/>
    </location>
</feature>
<dbReference type="Gene3D" id="2.60.40.10">
    <property type="entry name" value="Immunoglobulins"/>
    <property type="match status" value="20"/>
</dbReference>
<feature type="repeat" description="Filamin" evidence="4">
    <location>
        <begin position="1714"/>
        <end position="1808"/>
    </location>
</feature>
<evidence type="ECO:0000256" key="4">
    <source>
        <dbReference type="PROSITE-ProRule" id="PRU00087"/>
    </source>
</evidence>
<keyword evidence="8" id="KW-1185">Reference proteome</keyword>
<feature type="repeat" description="Filamin" evidence="4">
    <location>
        <begin position="1626"/>
        <end position="1721"/>
    </location>
</feature>
<dbReference type="CDD" id="cd21185">
    <property type="entry name" value="CH_jitterbug-like_rpt3"/>
    <property type="match status" value="1"/>
</dbReference>
<name>A0A9N9SNC3_DIABA</name>
<feature type="repeat" description="Filamin" evidence="4">
    <location>
        <begin position="549"/>
        <end position="629"/>
    </location>
</feature>
<keyword evidence="3" id="KW-0009">Actin-binding</keyword>
<feature type="repeat" description="Filamin" evidence="4">
    <location>
        <begin position="2469"/>
        <end position="2499"/>
    </location>
</feature>
<dbReference type="InterPro" id="IPR025398">
    <property type="entry name" value="DUF4371"/>
</dbReference>
<dbReference type="GO" id="GO:0051015">
    <property type="term" value="F:actin filament binding"/>
    <property type="evidence" value="ECO:0007669"/>
    <property type="project" value="InterPro"/>
</dbReference>
<dbReference type="PROSITE" id="PS50021">
    <property type="entry name" value="CH"/>
    <property type="match status" value="2"/>
</dbReference>
<dbReference type="InterPro" id="IPR044801">
    <property type="entry name" value="Filamin"/>
</dbReference>
<dbReference type="InterPro" id="IPR017868">
    <property type="entry name" value="Filamin/ABP280_repeat-like"/>
</dbReference>
<feature type="repeat" description="Filamin" evidence="4">
    <location>
        <begin position="2076"/>
        <end position="2187"/>
    </location>
</feature>
<feature type="compositionally biased region" description="Pro residues" evidence="5">
    <location>
        <begin position="732"/>
        <end position="744"/>
    </location>
</feature>
<feature type="domain" description="Calponin-homology (CH)" evidence="6">
    <location>
        <begin position="153"/>
        <end position="256"/>
    </location>
</feature>
<dbReference type="InterPro" id="IPR001298">
    <property type="entry name" value="Filamin/ABP280_rpt"/>
</dbReference>
<dbReference type="PROSITE" id="PS00019">
    <property type="entry name" value="ACTININ_1"/>
    <property type="match status" value="1"/>
</dbReference>
<feature type="repeat" description="Filamin" evidence="4">
    <location>
        <begin position="2797"/>
        <end position="2893"/>
    </location>
</feature>
<keyword evidence="2" id="KW-0677">Repeat</keyword>
<gene>
    <name evidence="7" type="ORF">DIABBA_LOCUS362</name>
</gene>
<feature type="region of interest" description="Disordered" evidence="5">
    <location>
        <begin position="631"/>
        <end position="672"/>
    </location>
</feature>
<organism evidence="7 8">
    <name type="scientific">Diabrotica balteata</name>
    <name type="common">Banded cucumber beetle</name>
    <dbReference type="NCBI Taxonomy" id="107213"/>
    <lineage>
        <taxon>Eukaryota</taxon>
        <taxon>Metazoa</taxon>
        <taxon>Ecdysozoa</taxon>
        <taxon>Arthropoda</taxon>
        <taxon>Hexapoda</taxon>
        <taxon>Insecta</taxon>
        <taxon>Pterygota</taxon>
        <taxon>Neoptera</taxon>
        <taxon>Endopterygota</taxon>
        <taxon>Coleoptera</taxon>
        <taxon>Polyphaga</taxon>
        <taxon>Cucujiformia</taxon>
        <taxon>Chrysomeloidea</taxon>
        <taxon>Chrysomelidae</taxon>
        <taxon>Galerucinae</taxon>
        <taxon>Diabroticina</taxon>
        <taxon>Diabroticites</taxon>
        <taxon>Diabrotica</taxon>
    </lineage>
</organism>
<evidence type="ECO:0000256" key="1">
    <source>
        <dbReference type="ARBA" id="ARBA00009238"/>
    </source>
</evidence>
<feature type="repeat" description="Filamin" evidence="4">
    <location>
        <begin position="1265"/>
        <end position="1354"/>
    </location>
</feature>
<dbReference type="InterPro" id="IPR036872">
    <property type="entry name" value="CH_dom_sf"/>
</dbReference>
<dbReference type="InterPro" id="IPR014756">
    <property type="entry name" value="Ig_E-set"/>
</dbReference>
<dbReference type="InterPro" id="IPR013783">
    <property type="entry name" value="Ig-like_fold"/>
</dbReference>
<comment type="similarity">
    <text evidence="1">Belongs to the filamin family.</text>
</comment>
<dbReference type="PANTHER" id="PTHR38537">
    <property type="entry name" value="JITTERBUG, ISOFORM N"/>
    <property type="match status" value="1"/>
</dbReference>
<dbReference type="InterPro" id="IPR001715">
    <property type="entry name" value="CH_dom"/>
</dbReference>
<feature type="repeat" description="Filamin" evidence="4">
    <location>
        <begin position="370"/>
        <end position="449"/>
    </location>
</feature>
<dbReference type="FunFam" id="2.60.40.10:FF:001145">
    <property type="entry name" value="Jitterbug, isoform I"/>
    <property type="match status" value="3"/>
</dbReference>
<feature type="repeat" description="Filamin" evidence="4">
    <location>
        <begin position="2703"/>
        <end position="2796"/>
    </location>
</feature>